<organism evidence="2 3">
    <name type="scientific">Candidatus Wallbacteria bacterium HGW-Wallbacteria-1</name>
    <dbReference type="NCBI Taxonomy" id="2013854"/>
    <lineage>
        <taxon>Bacteria</taxon>
        <taxon>Candidatus Walliibacteriota</taxon>
    </lineage>
</organism>
<protein>
    <submittedName>
        <fullName evidence="2">Uncharacterized protein</fullName>
    </submittedName>
</protein>
<feature type="transmembrane region" description="Helical" evidence="1">
    <location>
        <begin position="163"/>
        <end position="182"/>
    </location>
</feature>
<evidence type="ECO:0000313" key="3">
    <source>
        <dbReference type="Proteomes" id="UP000233256"/>
    </source>
</evidence>
<accession>A0A2N1PMA6</accession>
<comment type="caution">
    <text evidence="2">The sequence shown here is derived from an EMBL/GenBank/DDBJ whole genome shotgun (WGS) entry which is preliminary data.</text>
</comment>
<dbReference type="AlphaFoldDB" id="A0A2N1PMA6"/>
<feature type="transmembrane region" description="Helical" evidence="1">
    <location>
        <begin position="194"/>
        <end position="213"/>
    </location>
</feature>
<keyword evidence="1" id="KW-1133">Transmembrane helix</keyword>
<feature type="transmembrane region" description="Helical" evidence="1">
    <location>
        <begin position="6"/>
        <end position="32"/>
    </location>
</feature>
<keyword evidence="1" id="KW-0472">Membrane</keyword>
<keyword evidence="1" id="KW-0812">Transmembrane</keyword>
<proteinExistence type="predicted"/>
<reference evidence="2 3" key="1">
    <citation type="journal article" date="2017" name="ISME J.">
        <title>Potential for microbial H2 and metal transformations associated with novel bacteria and archaea in deep terrestrial subsurface sediments.</title>
        <authorList>
            <person name="Hernsdorf A.W."/>
            <person name="Amano Y."/>
            <person name="Miyakawa K."/>
            <person name="Ise K."/>
            <person name="Suzuki Y."/>
            <person name="Anantharaman K."/>
            <person name="Probst A."/>
            <person name="Burstein D."/>
            <person name="Thomas B.C."/>
            <person name="Banfield J.F."/>
        </authorList>
    </citation>
    <scope>NUCLEOTIDE SEQUENCE [LARGE SCALE GENOMIC DNA]</scope>
    <source>
        <strain evidence="2">HGW-Wallbacteria-1</strain>
    </source>
</reference>
<evidence type="ECO:0000256" key="1">
    <source>
        <dbReference type="SAM" id="Phobius"/>
    </source>
</evidence>
<feature type="transmembrane region" description="Helical" evidence="1">
    <location>
        <begin position="104"/>
        <end position="124"/>
    </location>
</feature>
<sequence>MNSHYVFSAIILINIFWFLLFWCGTAIARLWFAHEHGNLNPTFSFYPEEVAEGEEPANVNLYYRIDSFQNSHLFGIPFFAVILLMIVLGGDLPQGSDFSGISDLHLMGMASGLAMAAIGFGFTLETLLTMSYRSGFLTFPVICSIVSLLVFLPFFSSDAPMEHTIMFLDMALMAMVCCDYLYRRVSVKRIPGGFRIILCILALLYFGMLLGYMQKMSFADLKSPFSFSEAVRMALIHAIRVQTFMISPPM</sequence>
<gene>
    <name evidence="2" type="ORF">CVV64_14495</name>
</gene>
<dbReference type="Proteomes" id="UP000233256">
    <property type="component" value="Unassembled WGS sequence"/>
</dbReference>
<feature type="transmembrane region" description="Helical" evidence="1">
    <location>
        <begin position="136"/>
        <end position="157"/>
    </location>
</feature>
<evidence type="ECO:0000313" key="2">
    <source>
        <dbReference type="EMBL" id="PKK89412.1"/>
    </source>
</evidence>
<dbReference type="EMBL" id="PGXC01000018">
    <property type="protein sequence ID" value="PKK89412.1"/>
    <property type="molecule type" value="Genomic_DNA"/>
</dbReference>
<feature type="transmembrane region" description="Helical" evidence="1">
    <location>
        <begin position="73"/>
        <end position="92"/>
    </location>
</feature>
<name>A0A2N1PMA6_9BACT</name>